<dbReference type="EMBL" id="JAULSV010000001">
    <property type="protein sequence ID" value="KAK0654888.1"/>
    <property type="molecule type" value="Genomic_DNA"/>
</dbReference>
<dbReference type="AlphaFoldDB" id="A0AA39YLR4"/>
<comment type="caution">
    <text evidence="2">The sequence shown here is derived from an EMBL/GenBank/DDBJ whole genome shotgun (WGS) entry which is preliminary data.</text>
</comment>
<name>A0AA39YLR4_9PEZI</name>
<accession>A0AA39YLR4</accession>
<evidence type="ECO:0000313" key="2">
    <source>
        <dbReference type="EMBL" id="KAK0654888.1"/>
    </source>
</evidence>
<sequence length="556" mass="60422">MDIEQIPRYDVEVNPAPTLTTSVHQDTRHVYILSHGEHSAAVLILCSPVENPHIRGEKYHAISSYFVICCEGREEVAGAFHAYIDKTVNNSFKPGLWLAGGCTTLPPGNADAPCEEKSRQGPLQLFEHLGSVPSQDEDSAADSEPAPGDAVSTVQSTAKAMVKKFSAGLAVIISDGVRYHGHDTPGDQLASYRRGSGDNGSLLEDILWQDAVKQQHTATEASFTRKYLFGNLAAKNYILSSISRSTEGEQSQILTSLADRLLRLAISLPLSSRVLVAPVYLTYNQQRDNSGDDSGRSYEEFCSATGLSSLKSLKFTAAEFEQYQWGIPVQDLLKKEQHEKLQITSTDGVEFLTYSAGQEAVASDSDRSMPEGTQRVTVPATIGSRTGAGAGARETDGRQPPPAEAAAFGLLSPAASQQHSQSQSAWPSTSHASDPQVPHSQWPLIDNQRAPDDWQPHDSHLQPLQGRWNPINGQEPTMQWVLTGPVDYMRWHASLVDPNLGAEVDAMQTEGQEPNFRHGSMYEPPTGNTEDGNWTDAFDDAANVDGFHSPSGMRGA</sequence>
<feature type="region of interest" description="Disordered" evidence="1">
    <location>
        <begin position="360"/>
        <end position="456"/>
    </location>
</feature>
<gene>
    <name evidence="2" type="ORF">B0T16DRAFT_440314</name>
</gene>
<dbReference type="Proteomes" id="UP001174936">
    <property type="component" value="Unassembled WGS sequence"/>
</dbReference>
<keyword evidence="3" id="KW-1185">Reference proteome</keyword>
<proteinExistence type="predicted"/>
<evidence type="ECO:0000256" key="1">
    <source>
        <dbReference type="SAM" id="MobiDB-lite"/>
    </source>
</evidence>
<protein>
    <submittedName>
        <fullName evidence="2">Uncharacterized protein</fullName>
    </submittedName>
</protein>
<feature type="compositionally biased region" description="Low complexity" evidence="1">
    <location>
        <begin position="412"/>
        <end position="428"/>
    </location>
</feature>
<evidence type="ECO:0000313" key="3">
    <source>
        <dbReference type="Proteomes" id="UP001174936"/>
    </source>
</evidence>
<reference evidence="2" key="1">
    <citation type="submission" date="2023-06" db="EMBL/GenBank/DDBJ databases">
        <title>Genome-scale phylogeny and comparative genomics of the fungal order Sordariales.</title>
        <authorList>
            <consortium name="Lawrence Berkeley National Laboratory"/>
            <person name="Hensen N."/>
            <person name="Bonometti L."/>
            <person name="Westerberg I."/>
            <person name="Brannstrom I.O."/>
            <person name="Guillou S."/>
            <person name="Cros-Aarteil S."/>
            <person name="Calhoun S."/>
            <person name="Haridas S."/>
            <person name="Kuo A."/>
            <person name="Mondo S."/>
            <person name="Pangilinan J."/>
            <person name="Riley R."/>
            <person name="Labutti K."/>
            <person name="Andreopoulos B."/>
            <person name="Lipzen A."/>
            <person name="Chen C."/>
            <person name="Yanf M."/>
            <person name="Daum C."/>
            <person name="Ng V."/>
            <person name="Clum A."/>
            <person name="Steindorff A."/>
            <person name="Ohm R."/>
            <person name="Martin F."/>
            <person name="Silar P."/>
            <person name="Natvig D."/>
            <person name="Lalanne C."/>
            <person name="Gautier V."/>
            <person name="Ament-Velasquez S.L."/>
            <person name="Kruys A."/>
            <person name="Hutchinson M.I."/>
            <person name="Powell A.J."/>
            <person name="Barry K."/>
            <person name="Miller A.N."/>
            <person name="Grigoriev I.V."/>
            <person name="Debuchy R."/>
            <person name="Gladieux P."/>
            <person name="Thoren M.H."/>
            <person name="Johannesson H."/>
        </authorList>
    </citation>
    <scope>NUCLEOTIDE SEQUENCE</scope>
    <source>
        <strain evidence="2">SMH2532-1</strain>
    </source>
</reference>
<organism evidence="2 3">
    <name type="scientific">Cercophora newfieldiana</name>
    <dbReference type="NCBI Taxonomy" id="92897"/>
    <lineage>
        <taxon>Eukaryota</taxon>
        <taxon>Fungi</taxon>
        <taxon>Dikarya</taxon>
        <taxon>Ascomycota</taxon>
        <taxon>Pezizomycotina</taxon>
        <taxon>Sordariomycetes</taxon>
        <taxon>Sordariomycetidae</taxon>
        <taxon>Sordariales</taxon>
        <taxon>Lasiosphaeriaceae</taxon>
        <taxon>Cercophora</taxon>
    </lineage>
</organism>